<evidence type="ECO:0008006" key="3">
    <source>
        <dbReference type="Google" id="ProtNLM"/>
    </source>
</evidence>
<gene>
    <name evidence="1" type="ORF">H9828_08490</name>
</gene>
<comment type="caution">
    <text evidence="1">The sequence shown here is derived from an EMBL/GenBank/DDBJ whole genome shotgun (WGS) entry which is preliminary data.</text>
</comment>
<accession>A0A9D1Z1U6</accession>
<organism evidence="1 2">
    <name type="scientific">Candidatus Alistipes intestinigallinarum</name>
    <dbReference type="NCBI Taxonomy" id="2838440"/>
    <lineage>
        <taxon>Bacteria</taxon>
        <taxon>Pseudomonadati</taxon>
        <taxon>Bacteroidota</taxon>
        <taxon>Bacteroidia</taxon>
        <taxon>Bacteroidales</taxon>
        <taxon>Rikenellaceae</taxon>
        <taxon>Alistipes</taxon>
    </lineage>
</organism>
<protein>
    <recommendedName>
        <fullName evidence="3">HTH HARE-type domain-containing protein</fullName>
    </recommendedName>
</protein>
<dbReference type="AlphaFoldDB" id="A0A9D1Z1U6"/>
<dbReference type="EMBL" id="DXDA01000065">
    <property type="protein sequence ID" value="HIY69441.1"/>
    <property type="molecule type" value="Genomic_DNA"/>
</dbReference>
<reference evidence="1" key="2">
    <citation type="submission" date="2021-04" db="EMBL/GenBank/DDBJ databases">
        <authorList>
            <person name="Gilroy R."/>
        </authorList>
    </citation>
    <scope>NUCLEOTIDE SEQUENCE</scope>
    <source>
        <strain evidence="1">5134</strain>
    </source>
</reference>
<evidence type="ECO:0000313" key="1">
    <source>
        <dbReference type="EMBL" id="HIY69441.1"/>
    </source>
</evidence>
<name>A0A9D1Z1U6_9BACT</name>
<evidence type="ECO:0000313" key="2">
    <source>
        <dbReference type="Proteomes" id="UP000886844"/>
    </source>
</evidence>
<reference evidence="1" key="1">
    <citation type="journal article" date="2021" name="PeerJ">
        <title>Extensive microbial diversity within the chicken gut microbiome revealed by metagenomics and culture.</title>
        <authorList>
            <person name="Gilroy R."/>
            <person name="Ravi A."/>
            <person name="Getino M."/>
            <person name="Pursley I."/>
            <person name="Horton D.L."/>
            <person name="Alikhan N.F."/>
            <person name="Baker D."/>
            <person name="Gharbi K."/>
            <person name="Hall N."/>
            <person name="Watson M."/>
            <person name="Adriaenssens E.M."/>
            <person name="Foster-Nyarko E."/>
            <person name="Jarju S."/>
            <person name="Secka A."/>
            <person name="Antonio M."/>
            <person name="Oren A."/>
            <person name="Chaudhuri R.R."/>
            <person name="La Ragione R."/>
            <person name="Hildebrand F."/>
            <person name="Pallen M.J."/>
        </authorList>
    </citation>
    <scope>NUCLEOTIDE SEQUENCE</scope>
    <source>
        <strain evidence="1">5134</strain>
    </source>
</reference>
<proteinExistence type="predicted"/>
<sequence>MLTLHEAIAVVLREGAKTSRELADEINRRDLYRRKDGRPLPANQVSARIRAYGALFEKKGKMIFLKQVL</sequence>
<dbReference type="Proteomes" id="UP000886844">
    <property type="component" value="Unassembled WGS sequence"/>
</dbReference>